<organism evidence="2">
    <name type="scientific">marine sediment metagenome</name>
    <dbReference type="NCBI Taxonomy" id="412755"/>
    <lineage>
        <taxon>unclassified sequences</taxon>
        <taxon>metagenomes</taxon>
        <taxon>ecological metagenomes</taxon>
    </lineage>
</organism>
<evidence type="ECO:0000259" key="1">
    <source>
        <dbReference type="PROSITE" id="PS50052"/>
    </source>
</evidence>
<accession>A0A0F9BSU7</accession>
<protein>
    <recommendedName>
        <fullName evidence="1">Guanylate kinase-like domain-containing protein</fullName>
    </recommendedName>
</protein>
<dbReference type="AlphaFoldDB" id="A0A0F9BSU7"/>
<feature type="domain" description="Guanylate kinase-like" evidence="1">
    <location>
        <begin position="1"/>
        <end position="176"/>
    </location>
</feature>
<dbReference type="SUPFAM" id="SSF52540">
    <property type="entry name" value="P-loop containing nucleoside triphosphate hydrolases"/>
    <property type="match status" value="1"/>
</dbReference>
<dbReference type="PROSITE" id="PS50052">
    <property type="entry name" value="GUANYLATE_KINASE_2"/>
    <property type="match status" value="1"/>
</dbReference>
<dbReference type="EMBL" id="LAZR01036364">
    <property type="protein sequence ID" value="KKL25044.1"/>
    <property type="molecule type" value="Genomic_DNA"/>
</dbReference>
<dbReference type="Pfam" id="PF00625">
    <property type="entry name" value="Guanylate_kin"/>
    <property type="match status" value="1"/>
</dbReference>
<reference evidence="2" key="1">
    <citation type="journal article" date="2015" name="Nature">
        <title>Complex archaea that bridge the gap between prokaryotes and eukaryotes.</title>
        <authorList>
            <person name="Spang A."/>
            <person name="Saw J.H."/>
            <person name="Jorgensen S.L."/>
            <person name="Zaremba-Niedzwiedzka K."/>
            <person name="Martijn J."/>
            <person name="Lind A.E."/>
            <person name="van Eijk R."/>
            <person name="Schleper C."/>
            <person name="Guy L."/>
            <person name="Ettema T.J."/>
        </authorList>
    </citation>
    <scope>NUCLEOTIDE SEQUENCE</scope>
</reference>
<dbReference type="InterPro" id="IPR008145">
    <property type="entry name" value="GK/Ca_channel_bsu"/>
</dbReference>
<evidence type="ECO:0000313" key="2">
    <source>
        <dbReference type="EMBL" id="KKL25044.1"/>
    </source>
</evidence>
<name>A0A0F9BSU7_9ZZZZ</name>
<proteinExistence type="predicted"/>
<dbReference type="Gene3D" id="3.40.50.300">
    <property type="entry name" value="P-loop containing nucleotide triphosphate hydrolases"/>
    <property type="match status" value="1"/>
</dbReference>
<comment type="caution">
    <text evidence="2">The sequence shown here is derived from an EMBL/GenBank/DDBJ whole genome shotgun (WGS) entry which is preliminary data.</text>
</comment>
<dbReference type="InterPro" id="IPR008144">
    <property type="entry name" value="Guanylate_kin-like_dom"/>
</dbReference>
<sequence length="181" mass="21269">MLFLVIGNSGSGKDSIISKVINEYPKHLKKIFRVKRYITREPSENEENYNISYKKFVEMVKKGDFALRWHIYELDYGVHIEIEEMLKKGHPVVANVSRTIIKKAREQYQNVKVIFIKVPIEISVKRIKSRGRENKNLLGERIERARTHQTFSEADFMIDNSGDLNDAVNHFLNYILEIINE</sequence>
<dbReference type="SMART" id="SM00072">
    <property type="entry name" value="GuKc"/>
    <property type="match status" value="1"/>
</dbReference>
<dbReference type="InterPro" id="IPR027417">
    <property type="entry name" value="P-loop_NTPase"/>
</dbReference>
<gene>
    <name evidence="2" type="ORF">LCGC14_2409260</name>
</gene>